<dbReference type="InterPro" id="IPR000182">
    <property type="entry name" value="GNAT_dom"/>
</dbReference>
<sequence length="225" mass="23690">MAAESTGTTGCADITDVAELVRIWAAGWAVSRRTPCPAELPWGVYVEVGKPGQTGRHVLPEPSAAVVRAAAASVTAPYTWLKVPVEPLDAEPWLPEGWVVDKEECGYLMAVGLRPAEPVAPDGYTASVETDDGVTFVRVHDGAGQLAAQGQMAVLGHATVVDRVVTQEAHRRRGLGGFVMRTLTDEALARGAAIGVLGATPDGRALYETLGWHLSAPLAACVYRP</sequence>
<evidence type="ECO:0000259" key="1">
    <source>
        <dbReference type="PROSITE" id="PS51186"/>
    </source>
</evidence>
<accession>A0ABQ2MP50</accession>
<comment type="caution">
    <text evidence="2">The sequence shown here is derived from an EMBL/GenBank/DDBJ whole genome shotgun (WGS) entry which is preliminary data.</text>
</comment>
<organism evidence="2 3">
    <name type="scientific">Streptomyces lasiicapitis</name>
    <dbReference type="NCBI Taxonomy" id="1923961"/>
    <lineage>
        <taxon>Bacteria</taxon>
        <taxon>Bacillati</taxon>
        <taxon>Actinomycetota</taxon>
        <taxon>Actinomycetes</taxon>
        <taxon>Kitasatosporales</taxon>
        <taxon>Streptomycetaceae</taxon>
        <taxon>Streptomyces</taxon>
    </lineage>
</organism>
<feature type="domain" description="N-acetyltransferase" evidence="1">
    <location>
        <begin position="95"/>
        <end position="225"/>
    </location>
</feature>
<dbReference type="Gene3D" id="3.40.630.30">
    <property type="match status" value="1"/>
</dbReference>
<keyword evidence="3" id="KW-1185">Reference proteome</keyword>
<evidence type="ECO:0000313" key="3">
    <source>
        <dbReference type="Proteomes" id="UP000656881"/>
    </source>
</evidence>
<dbReference type="SUPFAM" id="SSF55729">
    <property type="entry name" value="Acyl-CoA N-acyltransferases (Nat)"/>
    <property type="match status" value="1"/>
</dbReference>
<evidence type="ECO:0000313" key="2">
    <source>
        <dbReference type="EMBL" id="GGO55091.1"/>
    </source>
</evidence>
<dbReference type="PROSITE" id="PS51186">
    <property type="entry name" value="GNAT"/>
    <property type="match status" value="1"/>
</dbReference>
<dbReference type="Proteomes" id="UP000656881">
    <property type="component" value="Unassembled WGS sequence"/>
</dbReference>
<reference evidence="3" key="1">
    <citation type="journal article" date="2019" name="Int. J. Syst. Evol. Microbiol.">
        <title>The Global Catalogue of Microorganisms (GCM) 10K type strain sequencing project: providing services to taxonomists for standard genome sequencing and annotation.</title>
        <authorList>
            <consortium name="The Broad Institute Genomics Platform"/>
            <consortium name="The Broad Institute Genome Sequencing Center for Infectious Disease"/>
            <person name="Wu L."/>
            <person name="Ma J."/>
        </authorList>
    </citation>
    <scope>NUCLEOTIDE SEQUENCE [LARGE SCALE GENOMIC DNA]</scope>
    <source>
        <strain evidence="3">CGMCC 4.7349</strain>
    </source>
</reference>
<dbReference type="InterPro" id="IPR016181">
    <property type="entry name" value="Acyl_CoA_acyltransferase"/>
</dbReference>
<proteinExistence type="predicted"/>
<gene>
    <name evidence="2" type="ORF">GCM10012286_66410</name>
</gene>
<dbReference type="Pfam" id="PF00583">
    <property type="entry name" value="Acetyltransf_1"/>
    <property type="match status" value="1"/>
</dbReference>
<dbReference type="EMBL" id="BMNG01000016">
    <property type="protein sequence ID" value="GGO55091.1"/>
    <property type="molecule type" value="Genomic_DNA"/>
</dbReference>
<protein>
    <recommendedName>
        <fullName evidence="1">N-acetyltransferase domain-containing protein</fullName>
    </recommendedName>
</protein>
<name>A0ABQ2MP50_9ACTN</name>
<dbReference type="RefSeq" id="WP_189176752.1">
    <property type="nucleotide sequence ID" value="NZ_BMNG01000016.1"/>
</dbReference>